<dbReference type="Gene3D" id="1.10.150.240">
    <property type="entry name" value="Putative phosphatase, domain 2"/>
    <property type="match status" value="1"/>
</dbReference>
<reference evidence="1" key="1">
    <citation type="submission" date="2020-07" db="EMBL/GenBank/DDBJ databases">
        <title>Draft Genome Sequence of a Deep-Sea Yeast, Naganishia (Cryptococcus) liquefaciens strain N6.</title>
        <authorList>
            <person name="Han Y.W."/>
            <person name="Kajitani R."/>
            <person name="Morimoto H."/>
            <person name="Parhat M."/>
            <person name="Tsubouchi H."/>
            <person name="Bakenova O."/>
            <person name="Ogata M."/>
            <person name="Argunhan B."/>
            <person name="Aoki R."/>
            <person name="Kajiwara S."/>
            <person name="Itoh T."/>
            <person name="Iwasaki H."/>
        </authorList>
    </citation>
    <scope>NUCLEOTIDE SEQUENCE</scope>
    <source>
        <strain evidence="1">N6</strain>
    </source>
</reference>
<dbReference type="GO" id="GO:0016791">
    <property type="term" value="F:phosphatase activity"/>
    <property type="evidence" value="ECO:0007669"/>
    <property type="project" value="TreeGrafter"/>
</dbReference>
<dbReference type="SFLD" id="SFLDG01129">
    <property type="entry name" value="C1.5:_HAD__Beta-PGM__Phosphata"/>
    <property type="match status" value="1"/>
</dbReference>
<dbReference type="SUPFAM" id="SSF56784">
    <property type="entry name" value="HAD-like"/>
    <property type="match status" value="1"/>
</dbReference>
<dbReference type="InterPro" id="IPR023198">
    <property type="entry name" value="PGP-like_dom2"/>
</dbReference>
<sequence length="206" mass="22756">MSGNQEFSGSEYCIFDMDGLLIQHEANQYIHGHYPDLADKLSMDNFVAERNRKQDETFAKVQPMKGAVELVKHLHGHNTPITLATSSRDAVFRFKSSNLAHFFDAFPANSIITADSKEEPNGRGKPCPDIYLAAARSLGRKVGYGEQSDIEAERIERSKGLGLEAGVRAGMDVIWVPDAEVRAANPRETYGAKVILASLSDFKPEL</sequence>
<evidence type="ECO:0000313" key="2">
    <source>
        <dbReference type="Proteomes" id="UP000620104"/>
    </source>
</evidence>
<evidence type="ECO:0008006" key="3">
    <source>
        <dbReference type="Google" id="ProtNLM"/>
    </source>
</evidence>
<gene>
    <name evidence="1" type="ORF">NliqN6_6598</name>
</gene>
<evidence type="ECO:0000313" key="1">
    <source>
        <dbReference type="EMBL" id="GHJ90196.1"/>
    </source>
</evidence>
<dbReference type="InterPro" id="IPR023214">
    <property type="entry name" value="HAD_sf"/>
</dbReference>
<organism evidence="1 2">
    <name type="scientific">Naganishia liquefaciens</name>
    <dbReference type="NCBI Taxonomy" id="104408"/>
    <lineage>
        <taxon>Eukaryota</taxon>
        <taxon>Fungi</taxon>
        <taxon>Dikarya</taxon>
        <taxon>Basidiomycota</taxon>
        <taxon>Agaricomycotina</taxon>
        <taxon>Tremellomycetes</taxon>
        <taxon>Filobasidiales</taxon>
        <taxon>Filobasidiaceae</taxon>
        <taxon>Naganishia</taxon>
    </lineage>
</organism>
<comment type="caution">
    <text evidence="1">The sequence shown here is derived from an EMBL/GenBank/DDBJ whole genome shotgun (WGS) entry which is preliminary data.</text>
</comment>
<dbReference type="Gene3D" id="3.40.50.1000">
    <property type="entry name" value="HAD superfamily/HAD-like"/>
    <property type="match status" value="1"/>
</dbReference>
<proteinExistence type="predicted"/>
<dbReference type="InterPro" id="IPR036412">
    <property type="entry name" value="HAD-like_sf"/>
</dbReference>
<accession>A0A8H3TYW5</accession>
<protein>
    <recommendedName>
        <fullName evidence="3">HAD family phosphatase</fullName>
    </recommendedName>
</protein>
<dbReference type="AlphaFoldDB" id="A0A8H3TYW5"/>
<dbReference type="OrthoDB" id="40579at2759"/>
<keyword evidence="2" id="KW-1185">Reference proteome</keyword>
<dbReference type="Pfam" id="PF00702">
    <property type="entry name" value="Hydrolase"/>
    <property type="match status" value="1"/>
</dbReference>
<dbReference type="PANTHER" id="PTHR18901:SF38">
    <property type="entry name" value="PSEUDOURIDINE-5'-PHOSPHATASE"/>
    <property type="match status" value="1"/>
</dbReference>
<dbReference type="Proteomes" id="UP000620104">
    <property type="component" value="Unassembled WGS sequence"/>
</dbReference>
<name>A0A8H3TYW5_9TREE</name>
<dbReference type="SFLD" id="SFLDS00003">
    <property type="entry name" value="Haloacid_Dehalogenase"/>
    <property type="match status" value="1"/>
</dbReference>
<dbReference type="PANTHER" id="PTHR18901">
    <property type="entry name" value="2-DEOXYGLUCOSE-6-PHOSPHATE PHOSPHATASE 2"/>
    <property type="match status" value="1"/>
</dbReference>
<dbReference type="EMBL" id="BLZA01000057">
    <property type="protein sequence ID" value="GHJ90196.1"/>
    <property type="molecule type" value="Genomic_DNA"/>
</dbReference>